<feature type="domain" description="HD-GYP" evidence="1">
    <location>
        <begin position="182"/>
        <end position="379"/>
    </location>
</feature>
<gene>
    <name evidence="2" type="ORF">M9R32_12790</name>
</gene>
<evidence type="ECO:0000313" key="2">
    <source>
        <dbReference type="EMBL" id="MCZ8538065.1"/>
    </source>
</evidence>
<dbReference type="InterPro" id="IPR052020">
    <property type="entry name" value="Cyclic_di-GMP/3'3'-cGAMP_PDE"/>
</dbReference>
<dbReference type="SUPFAM" id="SSF55781">
    <property type="entry name" value="GAF domain-like"/>
    <property type="match status" value="1"/>
</dbReference>
<dbReference type="SMART" id="SM00471">
    <property type="entry name" value="HDc"/>
    <property type="match status" value="1"/>
</dbReference>
<dbReference type="PANTHER" id="PTHR45228">
    <property type="entry name" value="CYCLIC DI-GMP PHOSPHODIESTERASE TM_0186-RELATED"/>
    <property type="match status" value="1"/>
</dbReference>
<comment type="caution">
    <text evidence="2">The sequence shown here is derived from an EMBL/GenBank/DDBJ whole genome shotgun (WGS) entry which is preliminary data.</text>
</comment>
<dbReference type="Gene3D" id="1.10.3210.10">
    <property type="entry name" value="Hypothetical protein af1432"/>
    <property type="match status" value="1"/>
</dbReference>
<proteinExistence type="predicted"/>
<dbReference type="Pfam" id="PF01590">
    <property type="entry name" value="GAF"/>
    <property type="match status" value="1"/>
</dbReference>
<dbReference type="RefSeq" id="WP_269927135.1">
    <property type="nucleotide sequence ID" value="NZ_JAMKBJ010000012.1"/>
</dbReference>
<dbReference type="EMBL" id="JAMKBJ010000012">
    <property type="protein sequence ID" value="MCZ8538065.1"/>
    <property type="molecule type" value="Genomic_DNA"/>
</dbReference>
<sequence length="384" mass="43263">MFKNDSTPKSHAQNELPSEELLAVIFEYMGKITAETDLDKLLMILADLGKRLVLADRCTVWLHNSENHQLWTIVAHGIDPVIIPDESGFIGHSFSTGQSIIVEDAYTDDRFNPAIDQATGYRTKSVLCIPFRNAEGIVIGAFQAINKQTESETFNERDLEILTLAASYSGKSLESSMLRNELIETQKEMIETMGEIGESRSQETGNHVKRVAKYSYQLAKLAGVPEMQARLLKHASPMHDIGKVAIPDTILLKPGALTSEEFALMQTHTTIGYNVFKHSKRELLRTAAIIAHEHHEKWDGSGYPNGLKETEIHIFGRITAIADVFDALSSERVYKRAWPIPKVLNYLEEQRGKHFDPNLIDLFFQNLDTFLEIRTKYSEESAGD</sequence>
<protein>
    <submittedName>
        <fullName evidence="2">HD domain-containing protein</fullName>
    </submittedName>
</protein>
<keyword evidence="3" id="KW-1185">Reference proteome</keyword>
<dbReference type="SUPFAM" id="SSF109604">
    <property type="entry name" value="HD-domain/PDEase-like"/>
    <property type="match status" value="1"/>
</dbReference>
<evidence type="ECO:0000313" key="3">
    <source>
        <dbReference type="Proteomes" id="UP001152173"/>
    </source>
</evidence>
<dbReference type="InterPro" id="IPR003607">
    <property type="entry name" value="HD/PDEase_dom"/>
</dbReference>
<name>A0A9X3RDR5_9BACL</name>
<dbReference type="PANTHER" id="PTHR45228:SF9">
    <property type="entry name" value="3'3'-CGAMP-SPECIFIC PHOSPHODIESTERASE 2"/>
    <property type="match status" value="1"/>
</dbReference>
<dbReference type="SMART" id="SM00065">
    <property type="entry name" value="GAF"/>
    <property type="match status" value="1"/>
</dbReference>
<organism evidence="2 3">
    <name type="scientific">Paenisporosarcina quisquiliarum</name>
    <dbReference type="NCBI Taxonomy" id="365346"/>
    <lineage>
        <taxon>Bacteria</taxon>
        <taxon>Bacillati</taxon>
        <taxon>Bacillota</taxon>
        <taxon>Bacilli</taxon>
        <taxon>Bacillales</taxon>
        <taxon>Caryophanaceae</taxon>
        <taxon>Paenisporosarcina</taxon>
    </lineage>
</organism>
<reference evidence="2" key="1">
    <citation type="submission" date="2022-05" db="EMBL/GenBank/DDBJ databases">
        <authorList>
            <person name="Colautti A."/>
            <person name="Iacumin L."/>
        </authorList>
    </citation>
    <scope>NUCLEOTIDE SEQUENCE</scope>
    <source>
        <strain evidence="2">SK 55</strain>
    </source>
</reference>
<evidence type="ECO:0000259" key="1">
    <source>
        <dbReference type="PROSITE" id="PS51832"/>
    </source>
</evidence>
<dbReference type="Pfam" id="PF13487">
    <property type="entry name" value="HD_5"/>
    <property type="match status" value="1"/>
</dbReference>
<dbReference type="AlphaFoldDB" id="A0A9X3RDR5"/>
<dbReference type="CDD" id="cd00077">
    <property type="entry name" value="HDc"/>
    <property type="match status" value="1"/>
</dbReference>
<dbReference type="PROSITE" id="PS51832">
    <property type="entry name" value="HD_GYP"/>
    <property type="match status" value="1"/>
</dbReference>
<dbReference type="Gene3D" id="3.30.450.40">
    <property type="match status" value="1"/>
</dbReference>
<dbReference type="InterPro" id="IPR029016">
    <property type="entry name" value="GAF-like_dom_sf"/>
</dbReference>
<dbReference type="InterPro" id="IPR037522">
    <property type="entry name" value="HD_GYP_dom"/>
</dbReference>
<accession>A0A9X3RDR5</accession>
<dbReference type="Proteomes" id="UP001152173">
    <property type="component" value="Unassembled WGS sequence"/>
</dbReference>
<dbReference type="InterPro" id="IPR003018">
    <property type="entry name" value="GAF"/>
</dbReference>